<dbReference type="InterPro" id="IPR017850">
    <property type="entry name" value="Alkaline_phosphatase_core_sf"/>
</dbReference>
<evidence type="ECO:0000259" key="2">
    <source>
        <dbReference type="Pfam" id="PF00884"/>
    </source>
</evidence>
<evidence type="ECO:0000313" key="3">
    <source>
        <dbReference type="EMBL" id="PTM95482.1"/>
    </source>
</evidence>
<dbReference type="PANTHER" id="PTHR43751:SF2">
    <property type="entry name" value="SULFATASE N-TERMINAL DOMAIN-CONTAINING PROTEIN"/>
    <property type="match status" value="1"/>
</dbReference>
<organism evidence="3 4">
    <name type="scientific">Mycoplana dimorpha</name>
    <dbReference type="NCBI Taxonomy" id="28320"/>
    <lineage>
        <taxon>Bacteria</taxon>
        <taxon>Pseudomonadati</taxon>
        <taxon>Pseudomonadota</taxon>
        <taxon>Alphaproteobacteria</taxon>
        <taxon>Hyphomicrobiales</taxon>
        <taxon>Rhizobiaceae</taxon>
        <taxon>Mycoplana</taxon>
    </lineage>
</organism>
<dbReference type="PANTHER" id="PTHR43751">
    <property type="entry name" value="SULFATASE"/>
    <property type="match status" value="1"/>
</dbReference>
<dbReference type="Pfam" id="PF00884">
    <property type="entry name" value="Sulfatase"/>
    <property type="match status" value="1"/>
</dbReference>
<keyword evidence="4" id="KW-1185">Reference proteome</keyword>
<dbReference type="RefSeq" id="WP_108003175.1">
    <property type="nucleotide sequence ID" value="NZ_JBHEEX010000007.1"/>
</dbReference>
<sequence length="539" mass="60006">MRLNKLPGLRGLKALSAALLIGCAVTAAPARAQDAKPNILIIWGDDIGQFNISANNQGMMGYKTPNIDSIAQQGAVFTDWYGQQSCTAGRAAFITGQSPIRTGLTKVGLPGAPEGLKKEDPTLAELLKPLGYTTGQFGKNHLGDRNDMLPTVHGFDEWLGNLYHLNAEEEPENVDYPKNPAFKERFGPRGVLHCVATDRDDPTVDPRFGRVGKQKCEDTGPLTRLRMETVDDEVTAGAINFMERAVKTDKKPFFIWWNSSRMHVFTHLKKESQGRTGLGVYADGMVEHDDNVGRLLAELKKLGVENNTVVMYSSDNGAEFFNWPDGGTTIFRGEKNSQWEGGFRVPTFIRWPGVIKPGATINEICAHEDMIPTLLAAAGDTTVKEDLLKGRKIGDMTYKVHLDGYNLLPSLKGESADWPRHEFIYWTDGGSVAALRYDDWKLTFLRQNSVGYKTWETPFEELRWPMLTNLRMDPLERASDESTGHPQWAAERMFALAPASAYVAQWLSTFREFPPRQKPGSFSLDRVMDAVTETGKGNN</sequence>
<dbReference type="OrthoDB" id="9795675at2"/>
<comment type="caution">
    <text evidence="3">The sequence shown here is derived from an EMBL/GenBank/DDBJ whole genome shotgun (WGS) entry which is preliminary data.</text>
</comment>
<dbReference type="InterPro" id="IPR052701">
    <property type="entry name" value="GAG_Ulvan_Degrading_Sulfatases"/>
</dbReference>
<reference evidence="3 4" key="1">
    <citation type="submission" date="2018-04" db="EMBL/GenBank/DDBJ databases">
        <title>Genomic Encyclopedia of Type Strains, Phase IV (KMG-IV): sequencing the most valuable type-strain genomes for metagenomic binning, comparative biology and taxonomic classification.</title>
        <authorList>
            <person name="Goeker M."/>
        </authorList>
    </citation>
    <scope>NUCLEOTIDE SEQUENCE [LARGE SCALE GENOMIC DNA]</scope>
    <source>
        <strain evidence="3 4">DSM 7138</strain>
    </source>
</reference>
<gene>
    <name evidence="3" type="ORF">C7449_104563</name>
</gene>
<dbReference type="Proteomes" id="UP000241247">
    <property type="component" value="Unassembled WGS sequence"/>
</dbReference>
<accession>A0A2T5B912</accession>
<name>A0A2T5B912_MYCDI</name>
<dbReference type="EMBL" id="PZZZ01000004">
    <property type="protein sequence ID" value="PTM95482.1"/>
    <property type="molecule type" value="Genomic_DNA"/>
</dbReference>
<dbReference type="AlphaFoldDB" id="A0A2T5B912"/>
<dbReference type="Gene3D" id="3.40.720.10">
    <property type="entry name" value="Alkaline Phosphatase, subunit A"/>
    <property type="match status" value="1"/>
</dbReference>
<evidence type="ECO:0000256" key="1">
    <source>
        <dbReference type="SAM" id="SignalP"/>
    </source>
</evidence>
<dbReference type="SUPFAM" id="SSF53649">
    <property type="entry name" value="Alkaline phosphatase-like"/>
    <property type="match status" value="1"/>
</dbReference>
<dbReference type="InterPro" id="IPR000917">
    <property type="entry name" value="Sulfatase_N"/>
</dbReference>
<evidence type="ECO:0000313" key="4">
    <source>
        <dbReference type="Proteomes" id="UP000241247"/>
    </source>
</evidence>
<feature type="chain" id="PRO_5015402290" evidence="1">
    <location>
        <begin position="33"/>
        <end position="539"/>
    </location>
</feature>
<feature type="signal peptide" evidence="1">
    <location>
        <begin position="1"/>
        <end position="32"/>
    </location>
</feature>
<keyword evidence="1" id="KW-0732">Signal</keyword>
<feature type="domain" description="Sulfatase N-terminal" evidence="2">
    <location>
        <begin position="37"/>
        <end position="379"/>
    </location>
</feature>
<proteinExistence type="predicted"/>
<protein>
    <submittedName>
        <fullName evidence="3">Arylsulfatase</fullName>
    </submittedName>
</protein>
<dbReference type="CDD" id="cd16142">
    <property type="entry name" value="ARS_like"/>
    <property type="match status" value="1"/>
</dbReference>
<dbReference type="Gene3D" id="3.30.1120.10">
    <property type="match status" value="1"/>
</dbReference>